<protein>
    <submittedName>
        <fullName evidence="1">Uncharacterized protein</fullName>
    </submittedName>
</protein>
<evidence type="ECO:0000313" key="2">
    <source>
        <dbReference type="Proteomes" id="UP001142078"/>
    </source>
</evidence>
<dbReference type="EMBL" id="JANJZL010000006">
    <property type="protein sequence ID" value="MCR2044518.1"/>
    <property type="molecule type" value="Genomic_DNA"/>
</dbReference>
<proteinExistence type="predicted"/>
<gene>
    <name evidence="1" type="ORF">NSA23_10390</name>
</gene>
<dbReference type="Proteomes" id="UP001142078">
    <property type="component" value="Unassembled WGS sequence"/>
</dbReference>
<dbReference type="RefSeq" id="WP_042683360.1">
    <property type="nucleotide sequence ID" value="NZ_CABKTM010000075.1"/>
</dbReference>
<dbReference type="AlphaFoldDB" id="A0A9X2S5G2"/>
<reference evidence="1" key="1">
    <citation type="submission" date="2022-07" db="EMBL/GenBank/DDBJ databases">
        <title>Enhanced cultured diversity of the mouse gut microbiota enables custom-made synthetic communities.</title>
        <authorList>
            <person name="Afrizal A."/>
        </authorList>
    </citation>
    <scope>NUCLEOTIDE SEQUENCE</scope>
    <source>
        <strain evidence="1">DSM 29482</strain>
    </source>
</reference>
<accession>A0A9X2S5G2</accession>
<comment type="caution">
    <text evidence="1">The sequence shown here is derived from an EMBL/GenBank/DDBJ whole genome shotgun (WGS) entry which is preliminary data.</text>
</comment>
<sequence>MKVVRKFLLIFIVLTLNQDIVVIEAVKDEDENTIHYKGRIEPIDEDREIKLFAYIEKDDKNYIKEFKGIVKRN</sequence>
<evidence type="ECO:0000313" key="1">
    <source>
        <dbReference type="EMBL" id="MCR2044518.1"/>
    </source>
</evidence>
<keyword evidence="2" id="KW-1185">Reference proteome</keyword>
<organism evidence="1 2">
    <name type="scientific">Anaerosalibacter massiliensis</name>
    <dbReference type="NCBI Taxonomy" id="1347392"/>
    <lineage>
        <taxon>Bacteria</taxon>
        <taxon>Bacillati</taxon>
        <taxon>Bacillota</taxon>
        <taxon>Tissierellia</taxon>
        <taxon>Tissierellales</taxon>
        <taxon>Sporanaerobacteraceae</taxon>
        <taxon>Anaerosalibacter</taxon>
    </lineage>
</organism>
<name>A0A9X2S5G2_9FIRM</name>
<dbReference type="OrthoDB" id="9798386at2"/>